<gene>
    <name evidence="1" type="ORF">SDC9_187224</name>
</gene>
<reference evidence="1" key="1">
    <citation type="submission" date="2019-08" db="EMBL/GenBank/DDBJ databases">
        <authorList>
            <person name="Kucharzyk K."/>
            <person name="Murdoch R.W."/>
            <person name="Higgins S."/>
            <person name="Loffler F."/>
        </authorList>
    </citation>
    <scope>NUCLEOTIDE SEQUENCE</scope>
</reference>
<dbReference type="EMBL" id="VSSQ01095660">
    <property type="protein sequence ID" value="MPN39695.1"/>
    <property type="molecule type" value="Genomic_DNA"/>
</dbReference>
<dbReference type="AlphaFoldDB" id="A0A645HL01"/>
<name>A0A645HL01_9ZZZZ</name>
<proteinExistence type="predicted"/>
<protein>
    <submittedName>
        <fullName evidence="1">Uncharacterized protein</fullName>
    </submittedName>
</protein>
<comment type="caution">
    <text evidence="1">The sequence shown here is derived from an EMBL/GenBank/DDBJ whole genome shotgun (WGS) entry which is preliminary data.</text>
</comment>
<evidence type="ECO:0000313" key="1">
    <source>
        <dbReference type="EMBL" id="MPN39695.1"/>
    </source>
</evidence>
<sequence length="77" mass="8688">MPNFPCGQGRARKHCFGDLHRSHGAGGLGWAIRIEQFDARKAAQQFFSGFDRQNLAAQKNDLQVWQKCSAKSRVRKA</sequence>
<organism evidence="1">
    <name type="scientific">bioreactor metagenome</name>
    <dbReference type="NCBI Taxonomy" id="1076179"/>
    <lineage>
        <taxon>unclassified sequences</taxon>
        <taxon>metagenomes</taxon>
        <taxon>ecological metagenomes</taxon>
    </lineage>
</organism>
<accession>A0A645HL01</accession>